<dbReference type="EMBL" id="JAFFZS010000059">
    <property type="protein sequence ID" value="MBN0049101.1"/>
    <property type="molecule type" value="Genomic_DNA"/>
</dbReference>
<sequence length="157" mass="18406">MDIELTYRRGLLRSIGDMEVTYGRREWLDSTPRALGVWPLEYQRFGTTLRAVGGLEITYRRWSTLPRTVGRWNCAYSRFGTRLLRLGLHELRYDGGGSRVRGIGPLEIFYDRLGTRPIRVRLDGESRSLPDDLVLALFLVLFWQQQAWEASRRDRSR</sequence>
<name>A0ABS2W1L1_STRAS</name>
<dbReference type="RefSeq" id="WP_205387221.1">
    <property type="nucleotide sequence ID" value="NZ_JAFFZS010000059.1"/>
</dbReference>
<keyword evidence="2" id="KW-1185">Reference proteome</keyword>
<evidence type="ECO:0000313" key="2">
    <source>
        <dbReference type="Proteomes" id="UP000788262"/>
    </source>
</evidence>
<accession>A0ABS2W1L1</accession>
<organism evidence="1 2">
    <name type="scientific">Streptomyces actuosus</name>
    <dbReference type="NCBI Taxonomy" id="1885"/>
    <lineage>
        <taxon>Bacteria</taxon>
        <taxon>Bacillati</taxon>
        <taxon>Actinomycetota</taxon>
        <taxon>Actinomycetes</taxon>
        <taxon>Kitasatosporales</taxon>
        <taxon>Streptomycetaceae</taxon>
        <taxon>Streptomyces</taxon>
    </lineage>
</organism>
<dbReference type="Proteomes" id="UP000788262">
    <property type="component" value="Unassembled WGS sequence"/>
</dbReference>
<gene>
    <name evidence="1" type="ORF">JS756_34485</name>
</gene>
<reference evidence="1 2" key="1">
    <citation type="submission" date="2021-02" db="EMBL/GenBank/DDBJ databases">
        <title>Whole genome sequencing of Streptomyces actuosus VRA1.</title>
        <authorList>
            <person name="Sen G."/>
            <person name="Sen A."/>
        </authorList>
    </citation>
    <scope>NUCLEOTIDE SEQUENCE [LARGE SCALE GENOMIC DNA]</scope>
    <source>
        <strain evidence="1 2">VRA1</strain>
    </source>
</reference>
<comment type="caution">
    <text evidence="1">The sequence shown here is derived from an EMBL/GenBank/DDBJ whole genome shotgun (WGS) entry which is preliminary data.</text>
</comment>
<protein>
    <submittedName>
        <fullName evidence="1">Uncharacterized protein</fullName>
    </submittedName>
</protein>
<proteinExistence type="predicted"/>
<evidence type="ECO:0000313" key="1">
    <source>
        <dbReference type="EMBL" id="MBN0049101.1"/>
    </source>
</evidence>